<sequence>MRAVPAPPAARIEEFGLLCDPAPGWRRRRWLTVAALGGLGFALQGRAASRPWTLGVVPYLSARRLVELYEPLRAWLEREAARPVRLETAPSYHAYHERCAGAAYDWIATSPGLGRLAEQEQGYVPLARPLTDLEPLLVVPRGSPLREVAELRGQVVTTSDPLATLTLVARRFFSEAGLPPGAALDLRPMGTHANALAVLLRGEAAAAVISVTALKQIGGEQAERIRVLVRLPPTPPLLYMAHRRLGQAELERWQRALLRFGNETVEGLEAMRRLGHDGLRAVTRTDLAALDPIAADLKRLLAVSAS</sequence>
<proteinExistence type="predicted"/>
<dbReference type="SUPFAM" id="SSF53850">
    <property type="entry name" value="Periplasmic binding protein-like II"/>
    <property type="match status" value="1"/>
</dbReference>
<gene>
    <name evidence="1" type="ORF">Talka_01695</name>
</gene>
<accession>A0A554W6S0</accession>
<comment type="caution">
    <text evidence="1">The sequence shown here is derived from an EMBL/GenBank/DDBJ whole genome shotgun (WGS) entry which is preliminary data.</text>
</comment>
<dbReference type="EMBL" id="VJNB01000008">
    <property type="protein sequence ID" value="TSE19271.1"/>
    <property type="molecule type" value="Genomic_DNA"/>
</dbReference>
<reference evidence="1 2" key="1">
    <citation type="submission" date="2019-07" db="EMBL/GenBank/DDBJ databases">
        <title>Tepidimonas alkaliphilus YIM 72238 draft genome.</title>
        <authorList>
            <person name="Da Costa M.S."/>
            <person name="Froufe H.J.C."/>
            <person name="Egas C."/>
            <person name="Albuquerque L."/>
        </authorList>
    </citation>
    <scope>NUCLEOTIDE SEQUENCE [LARGE SCALE GENOMIC DNA]</scope>
    <source>
        <strain evidence="1 2">YIM 72238</strain>
    </source>
</reference>
<evidence type="ECO:0000313" key="1">
    <source>
        <dbReference type="EMBL" id="TSE19271.1"/>
    </source>
</evidence>
<dbReference type="Gene3D" id="3.40.190.10">
    <property type="entry name" value="Periplasmic binding protein-like II"/>
    <property type="match status" value="2"/>
</dbReference>
<dbReference type="PANTHER" id="PTHR35841:SF1">
    <property type="entry name" value="PHOSPHONATES-BINDING PERIPLASMIC PROTEIN"/>
    <property type="match status" value="1"/>
</dbReference>
<dbReference type="Proteomes" id="UP000315736">
    <property type="component" value="Unassembled WGS sequence"/>
</dbReference>
<evidence type="ECO:0000313" key="2">
    <source>
        <dbReference type="Proteomes" id="UP000315736"/>
    </source>
</evidence>
<dbReference type="OrthoDB" id="5318791at2"/>
<dbReference type="AlphaFoldDB" id="A0A554W6S0"/>
<dbReference type="PANTHER" id="PTHR35841">
    <property type="entry name" value="PHOSPHONATES-BINDING PERIPLASMIC PROTEIN"/>
    <property type="match status" value="1"/>
</dbReference>
<organism evidence="1 2">
    <name type="scientific">Tepidimonas alkaliphilus</name>
    <dbReference type="NCBI Taxonomy" id="2588942"/>
    <lineage>
        <taxon>Bacteria</taxon>
        <taxon>Pseudomonadati</taxon>
        <taxon>Pseudomonadota</taxon>
        <taxon>Betaproteobacteria</taxon>
        <taxon>Burkholderiales</taxon>
        <taxon>Tepidimonas</taxon>
    </lineage>
</organism>
<dbReference type="Pfam" id="PF12974">
    <property type="entry name" value="Phosphonate-bd"/>
    <property type="match status" value="1"/>
</dbReference>
<keyword evidence="2" id="KW-1185">Reference proteome</keyword>
<name>A0A554W6S0_9BURK</name>
<protein>
    <submittedName>
        <fullName evidence="1">Phosphate/phosphite/phosphonate ABC transporter, periplasmic binding protein</fullName>
    </submittedName>
</protein>